<dbReference type="Pfam" id="PF00392">
    <property type="entry name" value="GntR"/>
    <property type="match status" value="1"/>
</dbReference>
<dbReference type="InterPro" id="IPR008920">
    <property type="entry name" value="TF_FadR/GntR_C"/>
</dbReference>
<dbReference type="InterPro" id="IPR000524">
    <property type="entry name" value="Tscrpt_reg_HTH_GntR"/>
</dbReference>
<dbReference type="SMART" id="SM00345">
    <property type="entry name" value="HTH_GNTR"/>
    <property type="match status" value="1"/>
</dbReference>
<keyword evidence="3" id="KW-0804">Transcription</keyword>
<dbReference type="InterPro" id="IPR036388">
    <property type="entry name" value="WH-like_DNA-bd_sf"/>
</dbReference>
<dbReference type="CDD" id="cd07377">
    <property type="entry name" value="WHTH_GntR"/>
    <property type="match status" value="1"/>
</dbReference>
<keyword evidence="1" id="KW-0805">Transcription regulation</keyword>
<dbReference type="SUPFAM" id="SSF48008">
    <property type="entry name" value="GntR ligand-binding domain-like"/>
    <property type="match status" value="1"/>
</dbReference>
<dbReference type="RefSeq" id="WP_311723298.1">
    <property type="nucleotide sequence ID" value="NZ_JAVRFD010000003.1"/>
</dbReference>
<name>A0ABU2XAK2_9ACTN</name>
<dbReference type="PANTHER" id="PTHR43537">
    <property type="entry name" value="TRANSCRIPTIONAL REGULATOR, GNTR FAMILY"/>
    <property type="match status" value="1"/>
</dbReference>
<reference evidence="5" key="1">
    <citation type="submission" date="2024-05" db="EMBL/GenBank/DDBJ databases">
        <title>30 novel species of actinomycetes from the DSMZ collection.</title>
        <authorList>
            <person name="Nouioui I."/>
        </authorList>
    </citation>
    <scope>NUCLEOTIDE SEQUENCE</scope>
    <source>
        <strain evidence="5">DSM 41529</strain>
    </source>
</reference>
<dbReference type="EMBL" id="JAVRFD010000003">
    <property type="protein sequence ID" value="MDT0542947.1"/>
    <property type="molecule type" value="Genomic_DNA"/>
</dbReference>
<protein>
    <submittedName>
        <fullName evidence="5">GntR family transcriptional regulator</fullName>
    </submittedName>
</protein>
<evidence type="ECO:0000313" key="5">
    <source>
        <dbReference type="EMBL" id="MDT0542947.1"/>
    </source>
</evidence>
<evidence type="ECO:0000256" key="2">
    <source>
        <dbReference type="ARBA" id="ARBA00023125"/>
    </source>
</evidence>
<keyword evidence="6" id="KW-1185">Reference proteome</keyword>
<comment type="caution">
    <text evidence="5">The sequence shown here is derived from an EMBL/GenBank/DDBJ whole genome shotgun (WGS) entry which is preliminary data.</text>
</comment>
<evidence type="ECO:0000259" key="4">
    <source>
        <dbReference type="PROSITE" id="PS50949"/>
    </source>
</evidence>
<dbReference type="PANTHER" id="PTHR43537:SF45">
    <property type="entry name" value="GNTR FAMILY REGULATORY PROTEIN"/>
    <property type="match status" value="1"/>
</dbReference>
<keyword evidence="2" id="KW-0238">DNA-binding</keyword>
<evidence type="ECO:0000256" key="1">
    <source>
        <dbReference type="ARBA" id="ARBA00023015"/>
    </source>
</evidence>
<dbReference type="Pfam" id="PF07729">
    <property type="entry name" value="FCD"/>
    <property type="match status" value="1"/>
</dbReference>
<organism evidence="5 6">
    <name type="scientific">Streptomyces lonegramiae</name>
    <dbReference type="NCBI Taxonomy" id="3075524"/>
    <lineage>
        <taxon>Bacteria</taxon>
        <taxon>Bacillati</taxon>
        <taxon>Actinomycetota</taxon>
        <taxon>Actinomycetes</taxon>
        <taxon>Kitasatosporales</taxon>
        <taxon>Streptomycetaceae</taxon>
        <taxon>Streptomyces</taxon>
    </lineage>
</organism>
<dbReference type="SMART" id="SM00895">
    <property type="entry name" value="FCD"/>
    <property type="match status" value="1"/>
</dbReference>
<dbReference type="InterPro" id="IPR036390">
    <property type="entry name" value="WH_DNA-bd_sf"/>
</dbReference>
<dbReference type="InterPro" id="IPR011711">
    <property type="entry name" value="GntR_C"/>
</dbReference>
<evidence type="ECO:0000313" key="6">
    <source>
        <dbReference type="Proteomes" id="UP001180754"/>
    </source>
</evidence>
<feature type="domain" description="HTH gntR-type" evidence="4">
    <location>
        <begin position="2"/>
        <end position="69"/>
    </location>
</feature>
<dbReference type="SUPFAM" id="SSF46785">
    <property type="entry name" value="Winged helix' DNA-binding domain"/>
    <property type="match status" value="1"/>
</dbReference>
<accession>A0ABU2XAK2</accession>
<dbReference type="Gene3D" id="1.10.10.10">
    <property type="entry name" value="Winged helix-like DNA-binding domain superfamily/Winged helix DNA-binding domain"/>
    <property type="match status" value="1"/>
</dbReference>
<evidence type="ECO:0000256" key="3">
    <source>
        <dbReference type="ARBA" id="ARBA00023163"/>
    </source>
</evidence>
<dbReference type="PROSITE" id="PS50949">
    <property type="entry name" value="HTH_GNTR"/>
    <property type="match status" value="1"/>
</dbReference>
<dbReference type="Proteomes" id="UP001180754">
    <property type="component" value="Unassembled WGS sequence"/>
</dbReference>
<gene>
    <name evidence="5" type="ORF">RND15_09460</name>
</gene>
<proteinExistence type="predicted"/>
<dbReference type="Gene3D" id="1.20.120.530">
    <property type="entry name" value="GntR ligand-binding domain-like"/>
    <property type="match status" value="1"/>
</dbReference>
<sequence length="224" mass="25137">MARSSVDIYTIVRSRVMAGFYPPGAHLTEAALCTELEVSRNPVRAALRRLGEEGLVRVELNKGAFVAEYTRSDIDEVFELRQLLESRAARLAATRRTERDVRLLWESVEHMHRTARDKGESYLDELHRSDCDFHRAVLAAAEAPRTFRIARALAETSMTLGTFFYYSDDDIARTVQFHRDLAQAIAAREPDLAASLMSAHLGLAHVAFMARRFAEIDDAAAGRG</sequence>